<feature type="region of interest" description="Disordered" evidence="3">
    <location>
        <begin position="134"/>
        <end position="175"/>
    </location>
</feature>
<gene>
    <name evidence="4" type="ORF">WB403_47450</name>
</gene>
<protein>
    <submittedName>
        <fullName evidence="4">Cytochrome P450</fullName>
    </submittedName>
</protein>
<evidence type="ECO:0000256" key="2">
    <source>
        <dbReference type="RuleBase" id="RU000461"/>
    </source>
</evidence>
<dbReference type="InterPro" id="IPR001128">
    <property type="entry name" value="Cyt_P450"/>
</dbReference>
<dbReference type="InterPro" id="IPR036396">
    <property type="entry name" value="Cyt_P450_sf"/>
</dbReference>
<dbReference type="RefSeq" id="WP_336543478.1">
    <property type="nucleotide sequence ID" value="NZ_JBBAYL010000046.1"/>
</dbReference>
<dbReference type="EMBL" id="JBBAYM010000064">
    <property type="protein sequence ID" value="MEI5616757.1"/>
    <property type="molecule type" value="Genomic_DNA"/>
</dbReference>
<organism evidence="4 5">
    <name type="scientific">Streptomyces brasiliscabiei</name>
    <dbReference type="NCBI Taxonomy" id="2736302"/>
    <lineage>
        <taxon>Bacteria</taxon>
        <taxon>Bacillati</taxon>
        <taxon>Actinomycetota</taxon>
        <taxon>Actinomycetes</taxon>
        <taxon>Kitasatosporales</taxon>
        <taxon>Streptomycetaceae</taxon>
        <taxon>Streptomyces</taxon>
    </lineage>
</organism>
<keyword evidence="5" id="KW-1185">Reference proteome</keyword>
<dbReference type="PROSITE" id="PS00086">
    <property type="entry name" value="CYTOCHROME_P450"/>
    <property type="match status" value="1"/>
</dbReference>
<proteinExistence type="inferred from homology"/>
<evidence type="ECO:0000256" key="1">
    <source>
        <dbReference type="ARBA" id="ARBA00010617"/>
    </source>
</evidence>
<reference evidence="4 5" key="1">
    <citation type="submission" date="2024-03" db="EMBL/GenBank/DDBJ databases">
        <title>First Report of Pectobacterium brasiliscabiei causing potato scab in china.</title>
        <authorList>
            <person name="Handique U."/>
        </authorList>
    </citation>
    <scope>NUCLEOTIDE SEQUENCE [LARGE SCALE GENOMIC DNA]</scope>
    <source>
        <strain evidence="4 5">ZRIMU1503</strain>
    </source>
</reference>
<keyword evidence="2" id="KW-0479">Metal-binding</keyword>
<comment type="similarity">
    <text evidence="1 2">Belongs to the cytochrome P450 family.</text>
</comment>
<evidence type="ECO:0000313" key="5">
    <source>
        <dbReference type="Proteomes" id="UP001365781"/>
    </source>
</evidence>
<evidence type="ECO:0000313" key="4">
    <source>
        <dbReference type="EMBL" id="MEI5616757.1"/>
    </source>
</evidence>
<dbReference type="Gene3D" id="1.10.630.10">
    <property type="entry name" value="Cytochrome P450"/>
    <property type="match status" value="1"/>
</dbReference>
<keyword evidence="2" id="KW-0560">Oxidoreductase</keyword>
<keyword evidence="2" id="KW-0503">Monooxygenase</keyword>
<dbReference type="SUPFAM" id="SSF48264">
    <property type="entry name" value="Cytochrome P450"/>
    <property type="match status" value="1"/>
</dbReference>
<evidence type="ECO:0000256" key="3">
    <source>
        <dbReference type="SAM" id="MobiDB-lite"/>
    </source>
</evidence>
<sequence>MDSELHGRLDELQRDPYPQYARARAAEGLTYVPELDSWLVARDADVREALRRPEDFSSANALRPDVMPAPAALAVLGGGFGGRPVVVTSDGTLHQELRAPIVRGLSPARVAAVLPYAAERAAALVDGFIKTAEDGRGAHGKDEDGGEAHGKDEGGRGAHGEDEGGGETHGKDEGGRVELMSAYAGRLPGEVIGRLVGFDPDDVPSLVRGGHRAEQLLFRPMTEAEQIAAAEDVVATAHRLDAFVRARHADPREDLGTELITSVAGTDTAELTLDHRHQIVGHLQNLLIAGHLTTTALIGTTLLHLLRDRRQWELLCAEPERIPAAVEEAVRYDTALQGFRRVTTRPVTLSGTELPAGAPVFLAFGSANRDAGRHSRPDDFDITRPTGSRHLSFGFGTHTCPGSQLAREQLRLTLEQLTSRLPGLRLAGNQRITMRPTLIHRSPERLELVW</sequence>
<dbReference type="Proteomes" id="UP001365781">
    <property type="component" value="Unassembled WGS sequence"/>
</dbReference>
<dbReference type="Pfam" id="PF00067">
    <property type="entry name" value="p450"/>
    <property type="match status" value="1"/>
</dbReference>
<dbReference type="PANTHER" id="PTHR46696">
    <property type="entry name" value="P450, PUTATIVE (EUROFUNG)-RELATED"/>
    <property type="match status" value="1"/>
</dbReference>
<dbReference type="PANTHER" id="PTHR46696:SF6">
    <property type="entry name" value="P450, PUTATIVE (EUROFUNG)-RELATED"/>
    <property type="match status" value="1"/>
</dbReference>
<dbReference type="InterPro" id="IPR017972">
    <property type="entry name" value="Cyt_P450_CS"/>
</dbReference>
<keyword evidence="2" id="KW-0408">Iron</keyword>
<accession>A0ABU8GUA5</accession>
<name>A0ABU8GUA5_9ACTN</name>
<comment type="caution">
    <text evidence="4">The sequence shown here is derived from an EMBL/GenBank/DDBJ whole genome shotgun (WGS) entry which is preliminary data.</text>
</comment>
<keyword evidence="2" id="KW-0349">Heme</keyword>